<name>A0ABN9UQW3_9DINO</name>
<keyword evidence="2" id="KW-1185">Reference proteome</keyword>
<protein>
    <submittedName>
        <fullName evidence="1">Uncharacterized protein</fullName>
    </submittedName>
</protein>
<gene>
    <name evidence="1" type="ORF">PCOR1329_LOCUS50827</name>
</gene>
<dbReference type="EMBL" id="CAUYUJ010016158">
    <property type="protein sequence ID" value="CAK0862395.1"/>
    <property type="molecule type" value="Genomic_DNA"/>
</dbReference>
<accession>A0ABN9UQW3</accession>
<proteinExistence type="predicted"/>
<evidence type="ECO:0000313" key="2">
    <source>
        <dbReference type="Proteomes" id="UP001189429"/>
    </source>
</evidence>
<comment type="caution">
    <text evidence="1">The sequence shown here is derived from an EMBL/GenBank/DDBJ whole genome shotgun (WGS) entry which is preliminary data.</text>
</comment>
<sequence>MDRRCILRIESLHASFRRRVHVRGAQTKGEVFEELAADWIVQQSRCRSSYSLDLLDVGQGPQRGRAIEYQRAPSRWNLYQRDRAHGALLQNDPSANSLAHRALDDAAKTDLSTRCSAAQGVAGQPHAVPRFGETRQDMERAAKRALALRHKAEVSTALALQGDDLLSTDICARSVVAKVLADPTMTSLPDMVAAMQHDLRSLSSLRRERRDADMQCLARWSETQGAERLTEFLALRPQLEPMRDALIAIPDRHDTVIAYIGNPKRSALTASVIAPPATDTIMQDWDNRCQPIIHIDCPVIEEPPQPAVRKPTCREAGVCLCSARGRQVYSMRNAFLRSMKQSIHPQGLKGDADDCKEHAGDLDFLRELQDVIGEDLSERRDVRWCCLGAHPWAPHRSAHASMTVRVDAGGEGQLYEDE</sequence>
<feature type="non-terminal residue" evidence="1">
    <location>
        <position position="418"/>
    </location>
</feature>
<organism evidence="1 2">
    <name type="scientific">Prorocentrum cordatum</name>
    <dbReference type="NCBI Taxonomy" id="2364126"/>
    <lineage>
        <taxon>Eukaryota</taxon>
        <taxon>Sar</taxon>
        <taxon>Alveolata</taxon>
        <taxon>Dinophyceae</taxon>
        <taxon>Prorocentrales</taxon>
        <taxon>Prorocentraceae</taxon>
        <taxon>Prorocentrum</taxon>
    </lineage>
</organism>
<reference evidence="1" key="1">
    <citation type="submission" date="2023-10" db="EMBL/GenBank/DDBJ databases">
        <authorList>
            <person name="Chen Y."/>
            <person name="Shah S."/>
            <person name="Dougan E. K."/>
            <person name="Thang M."/>
            <person name="Chan C."/>
        </authorList>
    </citation>
    <scope>NUCLEOTIDE SEQUENCE [LARGE SCALE GENOMIC DNA]</scope>
</reference>
<evidence type="ECO:0000313" key="1">
    <source>
        <dbReference type="EMBL" id="CAK0862395.1"/>
    </source>
</evidence>
<dbReference type="Proteomes" id="UP001189429">
    <property type="component" value="Unassembled WGS sequence"/>
</dbReference>